<name>A0A1G4NVE2_9FLOR</name>
<dbReference type="EMBL" id="LT622870">
    <property type="protein sequence ID" value="SCW22683.1"/>
    <property type="molecule type" value="Genomic_DNA"/>
</dbReference>
<evidence type="ECO:0000256" key="5">
    <source>
        <dbReference type="ARBA" id="ARBA00022640"/>
    </source>
</evidence>
<reference evidence="12" key="1">
    <citation type="submission" date="2016-10" db="EMBL/GenBank/DDBJ databases">
        <title>Chloroplast genomes as a tool to resolve red algal phylogenies: a case study in the Nemaliales.</title>
        <authorList>
            <person name="Costa J.F."/>
            <person name="Lin S.M."/>
            <person name="Macaya E.C."/>
            <person name="Fernandez-Garcia C."/>
            <person name="Verbruggen H."/>
        </authorList>
    </citation>
    <scope>NUCLEOTIDE SEQUENCE</scope>
    <source>
        <strain evidence="12">J.0256</strain>
    </source>
</reference>
<feature type="transmembrane region" description="Helical" evidence="10">
    <location>
        <begin position="34"/>
        <end position="57"/>
    </location>
</feature>
<evidence type="ECO:0000259" key="11">
    <source>
        <dbReference type="Pfam" id="PF02683"/>
    </source>
</evidence>
<keyword evidence="9 10" id="KW-0472">Membrane</keyword>
<comment type="subcellular location">
    <subcellularLocation>
        <location evidence="1">Membrane</location>
        <topology evidence="1">Multi-pass membrane protein</topology>
    </subcellularLocation>
    <subcellularLocation>
        <location evidence="2">Plastid</location>
        <location evidence="2">Chloroplast</location>
    </subcellularLocation>
</comment>
<comment type="similarity">
    <text evidence="3">Belongs to the DsbD family.</text>
</comment>
<dbReference type="AlphaFoldDB" id="A0A1G4NVE2"/>
<geneLocation type="chloroplast" evidence="12"/>
<dbReference type="GO" id="GO:0017004">
    <property type="term" value="P:cytochrome complex assembly"/>
    <property type="evidence" value="ECO:0007669"/>
    <property type="project" value="UniProtKB-KW"/>
</dbReference>
<evidence type="ECO:0000256" key="7">
    <source>
        <dbReference type="ARBA" id="ARBA00022748"/>
    </source>
</evidence>
<evidence type="ECO:0000256" key="6">
    <source>
        <dbReference type="ARBA" id="ARBA00022692"/>
    </source>
</evidence>
<dbReference type="InterPro" id="IPR051790">
    <property type="entry name" value="Cytochrome_c-biogenesis_DsbD"/>
</dbReference>
<evidence type="ECO:0000256" key="2">
    <source>
        <dbReference type="ARBA" id="ARBA00004229"/>
    </source>
</evidence>
<feature type="transmembrane region" description="Helical" evidence="10">
    <location>
        <begin position="102"/>
        <end position="125"/>
    </location>
</feature>
<dbReference type="GO" id="GO:0009507">
    <property type="term" value="C:chloroplast"/>
    <property type="evidence" value="ECO:0007669"/>
    <property type="project" value="UniProtKB-SubCell"/>
</dbReference>
<evidence type="ECO:0000256" key="3">
    <source>
        <dbReference type="ARBA" id="ARBA00006143"/>
    </source>
</evidence>
<evidence type="ECO:0000256" key="8">
    <source>
        <dbReference type="ARBA" id="ARBA00022989"/>
    </source>
</evidence>
<evidence type="ECO:0000256" key="1">
    <source>
        <dbReference type="ARBA" id="ARBA00004141"/>
    </source>
</evidence>
<feature type="transmembrane region" description="Helical" evidence="10">
    <location>
        <begin position="176"/>
        <end position="201"/>
    </location>
</feature>
<sequence>MNQLNLIMYSVQQYTNTIFVQQVNQLTPISCITAFFGGTITSISPCVVSCIPIASMYINNNENKTNNTLCLLSGIGTSLSFIGISTIWLKKSYWYFFNAVPFIWPIIVIGLGLSLLKIINLNLLITSPNFNRKLSFNINSFIKTYILGCSLGLTISPCSTPLIITLISWINATENYIQGICLLFIYILGYIAPITICIISIDSIKQINQLGSTSDKLIPWIGSITLATGTFSLVKEILKTIYI</sequence>
<keyword evidence="8 10" id="KW-1133">Transmembrane helix</keyword>
<feature type="transmembrane region" description="Helical" evidence="10">
    <location>
        <begin position="145"/>
        <end position="170"/>
    </location>
</feature>
<evidence type="ECO:0000313" key="12">
    <source>
        <dbReference type="EMBL" id="SCW22683.1"/>
    </source>
</evidence>
<keyword evidence="6 10" id="KW-0812">Transmembrane</keyword>
<evidence type="ECO:0000256" key="10">
    <source>
        <dbReference type="SAM" id="Phobius"/>
    </source>
</evidence>
<dbReference type="GO" id="GO:0016020">
    <property type="term" value="C:membrane"/>
    <property type="evidence" value="ECO:0007669"/>
    <property type="project" value="UniProtKB-SubCell"/>
</dbReference>
<dbReference type="GeneID" id="30000758"/>
<gene>
    <name evidence="12" type="primary">dsbD</name>
    <name evidence="12" type="ORF">J0256_11</name>
</gene>
<proteinExistence type="inferred from homology"/>
<keyword evidence="5 12" id="KW-0934">Plastid</keyword>
<evidence type="ECO:0000256" key="9">
    <source>
        <dbReference type="ARBA" id="ARBA00023136"/>
    </source>
</evidence>
<dbReference type="Pfam" id="PF02683">
    <property type="entry name" value="DsbD_TM"/>
    <property type="match status" value="1"/>
</dbReference>
<evidence type="ECO:0000256" key="4">
    <source>
        <dbReference type="ARBA" id="ARBA00022528"/>
    </source>
</evidence>
<dbReference type="InterPro" id="IPR003834">
    <property type="entry name" value="Cyt_c_assmbl_TM_dom"/>
</dbReference>
<feature type="domain" description="Cytochrome C biogenesis protein transmembrane" evidence="11">
    <location>
        <begin position="31"/>
        <end position="201"/>
    </location>
</feature>
<dbReference type="PANTHER" id="PTHR31272">
    <property type="entry name" value="CYTOCHROME C-TYPE BIOGENESIS PROTEIN HI_1454-RELATED"/>
    <property type="match status" value="1"/>
</dbReference>
<accession>A0A1G4NVE2</accession>
<protein>
    <submittedName>
        <fullName evidence="12">Thiol:disulfi de interchange protein</fullName>
    </submittedName>
</protein>
<keyword evidence="7" id="KW-0201">Cytochrome c-type biogenesis</keyword>
<dbReference type="PANTHER" id="PTHR31272:SF6">
    <property type="entry name" value="CYTOCHROME C-TYPE BIOGENESIS CCDA-LIKE CHLOROPLASTIC PROTEIN"/>
    <property type="match status" value="1"/>
</dbReference>
<keyword evidence="4 12" id="KW-0150">Chloroplast</keyword>
<reference evidence="12" key="2">
    <citation type="submission" date="2016-10" db="EMBL/GenBank/DDBJ databases">
        <authorList>
            <person name="de Groot N.N."/>
        </authorList>
    </citation>
    <scope>NUCLEOTIDE SEQUENCE</scope>
    <source>
        <strain evidence="12">J.0256</strain>
    </source>
</reference>
<feature type="transmembrane region" description="Helical" evidence="10">
    <location>
        <begin position="69"/>
        <end position="90"/>
    </location>
</feature>
<dbReference type="RefSeq" id="YP_009314429.1">
    <property type="nucleotide sequence ID" value="NC_031662.1"/>
</dbReference>
<organism evidence="12">
    <name type="scientific">Liagoropsis maxima</name>
    <dbReference type="NCBI Taxonomy" id="1653392"/>
    <lineage>
        <taxon>Eukaryota</taxon>
        <taxon>Rhodophyta</taxon>
        <taxon>Florideophyceae</taxon>
        <taxon>Nemaliophycidae</taxon>
        <taxon>Nemaliales</taxon>
        <taxon>Liagoraceae</taxon>
        <taxon>Liagoropsis</taxon>
    </lineage>
</organism>